<evidence type="ECO:0000256" key="3">
    <source>
        <dbReference type="ARBA" id="ARBA00022481"/>
    </source>
</evidence>
<sequence length="618" mass="71190">MDGRGPYHIYDPGGGSEENGATALERLVEENARLKEKMQGIKSIGELLEESQVEASKLRQKAEDLVKDNKMLMGTSSLEDLVETGAVGPDPSFTQAAPGSAQPDVEARKSPPSGSSSEFEIVAIEAQRFPQESRRVDVEQAPNEDANLLPQLQQLENTLSGCAKEASKDQVFVRMGYMASELKRLASKVHKNEQRTSFLQTLCETLHSENKELRTKLEHDLEQRNQALEKLRCENQELRRMVTMSSQDSGKREAAEQQQQSGAMVEKAPGREELEAKEKKVKILEHQRRELLEVNKQWDQHFRSMKQKYEQKVTDLHQELAEARRALTELESEREQKQRDFDRKLLLAKSRIETEEAEKERLAMEVRDLQQRMRFLQEQLAPVTRQREYQEKEIQRLNKALEEALNVQASPPPIFAMEPAGKLPQQELLTQNELLKQQVKIFEEDFQRERSDRERMNEEKEELKQQLEKLQKQLVLSNNQLRASKDDCQREKEEKEKLKKLLKQHKQASGERLHPEPGPGPGPLGPACPMYQYQYSPPMAHPMYHGYEEWQQIRYPPAVPGEHTQGQNFHHFPPVRVYLNSLSLFHLLPQPEYAWRPPCAMARSQNAQAVAGVKPVPK</sequence>
<dbReference type="GO" id="GO:0005634">
    <property type="term" value="C:nucleus"/>
    <property type="evidence" value="ECO:0007669"/>
    <property type="project" value="UniProtKB-SubCell"/>
</dbReference>
<evidence type="ECO:0000313" key="17">
    <source>
        <dbReference type="Proteomes" id="UP000584880"/>
    </source>
</evidence>
<dbReference type="GO" id="GO:0070373">
    <property type="term" value="P:negative regulation of ERK1 and ERK2 cascade"/>
    <property type="evidence" value="ECO:0007669"/>
    <property type="project" value="TreeGrafter"/>
</dbReference>
<dbReference type="GO" id="GO:0071222">
    <property type="term" value="P:cellular response to lipopolysaccharide"/>
    <property type="evidence" value="ECO:0007669"/>
    <property type="project" value="TreeGrafter"/>
</dbReference>
<accession>A0A7K6BM94</accession>
<dbReference type="GO" id="GO:0051019">
    <property type="term" value="F:mitogen-activated protein kinase binding"/>
    <property type="evidence" value="ECO:0007669"/>
    <property type="project" value="TreeGrafter"/>
</dbReference>
<reference evidence="16 17" key="1">
    <citation type="submission" date="2019-09" db="EMBL/GenBank/DDBJ databases">
        <title>Bird 10,000 Genomes (B10K) Project - Family phase.</title>
        <authorList>
            <person name="Zhang G."/>
        </authorList>
    </citation>
    <scope>NUCLEOTIDE SEQUENCE [LARGE SCALE GENOMIC DNA]</scope>
    <source>
        <strain evidence="16">B10K-DU-012-10</strain>
        <tissue evidence="16">Blood</tissue>
    </source>
</reference>
<evidence type="ECO:0000256" key="7">
    <source>
        <dbReference type="ARBA" id="ARBA00023198"/>
    </source>
</evidence>
<evidence type="ECO:0000313" key="16">
    <source>
        <dbReference type="EMBL" id="NWV03038.1"/>
    </source>
</evidence>
<evidence type="ECO:0000256" key="4">
    <source>
        <dbReference type="ARBA" id="ARBA00022490"/>
    </source>
</evidence>
<evidence type="ECO:0000256" key="14">
    <source>
        <dbReference type="SAM" id="MobiDB-lite"/>
    </source>
</evidence>
<dbReference type="GO" id="GO:0043124">
    <property type="term" value="P:negative regulation of canonical NF-kappaB signal transduction"/>
    <property type="evidence" value="ECO:0007669"/>
    <property type="project" value="UniProtKB-ARBA"/>
</dbReference>
<proteinExistence type="predicted"/>
<dbReference type="GO" id="GO:0006954">
    <property type="term" value="P:inflammatory response"/>
    <property type="evidence" value="ECO:0007669"/>
    <property type="project" value="UniProtKB-KW"/>
</dbReference>
<evidence type="ECO:0000256" key="13">
    <source>
        <dbReference type="SAM" id="Coils"/>
    </source>
</evidence>
<dbReference type="EMBL" id="VZRJ01000817">
    <property type="protein sequence ID" value="NWV03038.1"/>
    <property type="molecule type" value="Genomic_DNA"/>
</dbReference>
<dbReference type="PANTHER" id="PTHR31882">
    <property type="entry name" value="TNFAIP3-INTERACTING PROTEIN COILED COIL FAMILY MEMBER"/>
    <property type="match status" value="1"/>
</dbReference>
<dbReference type="FunFam" id="1.20.5.990:FF:000001">
    <property type="entry name" value="TNFAIP3 interacting protein 1"/>
    <property type="match status" value="1"/>
</dbReference>
<dbReference type="GO" id="GO:0010604">
    <property type="term" value="P:positive regulation of macromolecule metabolic process"/>
    <property type="evidence" value="ECO:0007669"/>
    <property type="project" value="UniProtKB-ARBA"/>
</dbReference>
<evidence type="ECO:0000256" key="12">
    <source>
        <dbReference type="ARBA" id="ARBA00081786"/>
    </source>
</evidence>
<dbReference type="Gene3D" id="1.20.5.990">
    <property type="entry name" value="Nemo cc2-lz domain - 1d5 darpin complex"/>
    <property type="match status" value="1"/>
</dbReference>
<dbReference type="InterPro" id="IPR032419">
    <property type="entry name" value="CC2-LZ_dom"/>
</dbReference>
<name>A0A7K6BM94_PTIVI</name>
<dbReference type="GO" id="GO:0005737">
    <property type="term" value="C:cytoplasm"/>
    <property type="evidence" value="ECO:0007669"/>
    <property type="project" value="UniProtKB-SubCell"/>
</dbReference>
<dbReference type="AlphaFoldDB" id="A0A7K6BM94"/>
<evidence type="ECO:0000256" key="11">
    <source>
        <dbReference type="ARBA" id="ARBA00079468"/>
    </source>
</evidence>
<keyword evidence="3" id="KW-0488">Methylation</keyword>
<keyword evidence="4" id="KW-0963">Cytoplasm</keyword>
<comment type="subcellular location">
    <subcellularLocation>
        <location evidence="2">Cytoplasm</location>
    </subcellularLocation>
    <subcellularLocation>
        <location evidence="1">Nucleus</location>
    </subcellularLocation>
</comment>
<dbReference type="GO" id="GO:0006357">
    <property type="term" value="P:regulation of transcription by RNA polymerase II"/>
    <property type="evidence" value="ECO:0007669"/>
    <property type="project" value="TreeGrafter"/>
</dbReference>
<feature type="region of interest" description="Disordered" evidence="14">
    <location>
        <begin position="243"/>
        <end position="274"/>
    </location>
</feature>
<dbReference type="Pfam" id="PF16516">
    <property type="entry name" value="CC2-LZ"/>
    <property type="match status" value="1"/>
</dbReference>
<evidence type="ECO:0000256" key="10">
    <source>
        <dbReference type="ARBA" id="ARBA00075165"/>
    </source>
</evidence>
<evidence type="ECO:0000256" key="1">
    <source>
        <dbReference type="ARBA" id="ARBA00004123"/>
    </source>
</evidence>
<evidence type="ECO:0000259" key="15">
    <source>
        <dbReference type="Pfam" id="PF16516"/>
    </source>
</evidence>
<protein>
    <recommendedName>
        <fullName evidence="9">TNFAIP3-interacting protein 1</fullName>
    </recommendedName>
    <alternativeName>
        <fullName evidence="11">A20-binding inhibitor of NF-kappa-B activation 1</fullName>
    </alternativeName>
    <alternativeName>
        <fullName evidence="12">Nef-associated factor 1</fullName>
    </alternativeName>
    <alternativeName>
        <fullName evidence="10">Virion-associated nuclear shuttling protein</fullName>
    </alternativeName>
</protein>
<keyword evidence="17" id="KW-1185">Reference proteome</keyword>
<evidence type="ECO:0000256" key="2">
    <source>
        <dbReference type="ARBA" id="ARBA00004496"/>
    </source>
</evidence>
<keyword evidence="6 13" id="KW-0175">Coiled coil</keyword>
<evidence type="ECO:0000256" key="9">
    <source>
        <dbReference type="ARBA" id="ARBA00073021"/>
    </source>
</evidence>
<keyword evidence="8" id="KW-0539">Nucleus</keyword>
<evidence type="ECO:0000256" key="6">
    <source>
        <dbReference type="ARBA" id="ARBA00023054"/>
    </source>
</evidence>
<feature type="domain" description="NF-kappa-B essential modulator NEMO CC2-LZ" evidence="15">
    <location>
        <begin position="387"/>
        <end position="474"/>
    </location>
</feature>
<feature type="compositionally biased region" description="Basic and acidic residues" evidence="14">
    <location>
        <begin position="483"/>
        <end position="499"/>
    </location>
</feature>
<feature type="region of interest" description="Disordered" evidence="14">
    <location>
        <begin position="81"/>
        <end position="117"/>
    </location>
</feature>
<keyword evidence="7" id="KW-0395">Inflammatory response</keyword>
<gene>
    <name evidence="16" type="primary">Tnip1</name>
    <name evidence="16" type="ORF">PTIVIO_R08913</name>
</gene>
<keyword evidence="5" id="KW-0597">Phosphoprotein</keyword>
<feature type="coiled-coil region" evidence="13">
    <location>
        <begin position="24"/>
        <end position="68"/>
    </location>
</feature>
<feature type="non-terminal residue" evidence="16">
    <location>
        <position position="618"/>
    </location>
</feature>
<feature type="region of interest" description="Disordered" evidence="14">
    <location>
        <begin position="1"/>
        <end position="20"/>
    </location>
</feature>
<evidence type="ECO:0000256" key="5">
    <source>
        <dbReference type="ARBA" id="ARBA00022553"/>
    </source>
</evidence>
<organism evidence="16 17">
    <name type="scientific">Ptilonorhynchus violaceus</name>
    <name type="common">Satin bowerbird</name>
    <name type="synonym">Pyrrhocorax violaceus</name>
    <dbReference type="NCBI Taxonomy" id="28724"/>
    <lineage>
        <taxon>Eukaryota</taxon>
        <taxon>Metazoa</taxon>
        <taxon>Chordata</taxon>
        <taxon>Craniata</taxon>
        <taxon>Vertebrata</taxon>
        <taxon>Euteleostomi</taxon>
        <taxon>Archelosauria</taxon>
        <taxon>Archosauria</taxon>
        <taxon>Dinosauria</taxon>
        <taxon>Saurischia</taxon>
        <taxon>Theropoda</taxon>
        <taxon>Coelurosauria</taxon>
        <taxon>Aves</taxon>
        <taxon>Neognathae</taxon>
        <taxon>Neoaves</taxon>
        <taxon>Telluraves</taxon>
        <taxon>Australaves</taxon>
        <taxon>Passeriformes</taxon>
        <taxon>Ptilonorhynchidae</taxon>
        <taxon>Ptilonorhynchus</taxon>
    </lineage>
</organism>
<evidence type="ECO:0000256" key="8">
    <source>
        <dbReference type="ARBA" id="ARBA00023242"/>
    </source>
</evidence>
<feature type="non-terminal residue" evidence="16">
    <location>
        <position position="1"/>
    </location>
</feature>
<dbReference type="PANTHER" id="PTHR31882:SF3">
    <property type="entry name" value="TNFAIP3-INTERACTING PROTEIN 1"/>
    <property type="match status" value="1"/>
</dbReference>
<dbReference type="Proteomes" id="UP000584880">
    <property type="component" value="Unassembled WGS sequence"/>
</dbReference>
<comment type="caution">
    <text evidence="16">The sequence shown here is derived from an EMBL/GenBank/DDBJ whole genome shotgun (WGS) entry which is preliminary data.</text>
</comment>
<feature type="region of interest" description="Disordered" evidence="14">
    <location>
        <begin position="481"/>
        <end position="523"/>
    </location>
</feature>